<dbReference type="EMBL" id="JAWLNX010000005">
    <property type="protein sequence ID" value="MEB3367529.1"/>
    <property type="molecule type" value="Genomic_DNA"/>
</dbReference>
<protein>
    <submittedName>
        <fullName evidence="1">Uncharacterized protein</fullName>
    </submittedName>
</protein>
<dbReference type="RefSeq" id="WP_324265087.1">
    <property type="nucleotide sequence ID" value="NZ_JAWLNX010000005.1"/>
</dbReference>
<accession>A0ABU6A816</accession>
<keyword evidence="2" id="KW-1185">Reference proteome</keyword>
<reference evidence="1 2" key="1">
    <citation type="submission" date="2023-10" db="EMBL/GenBank/DDBJ databases">
        <title>Saccharopolyspora sp. nov., isolated from mangrove soil.</title>
        <authorList>
            <person name="Lu Y."/>
            <person name="Liu W."/>
        </authorList>
    </citation>
    <scope>NUCLEOTIDE SEQUENCE [LARGE SCALE GENOMIC DNA]</scope>
    <source>
        <strain evidence="1 2">S2-29</strain>
    </source>
</reference>
<evidence type="ECO:0000313" key="2">
    <source>
        <dbReference type="Proteomes" id="UP001327093"/>
    </source>
</evidence>
<organism evidence="1 2">
    <name type="scientific">Saccharopolyspora mangrovi</name>
    <dbReference type="NCBI Taxonomy" id="3082379"/>
    <lineage>
        <taxon>Bacteria</taxon>
        <taxon>Bacillati</taxon>
        <taxon>Actinomycetota</taxon>
        <taxon>Actinomycetes</taxon>
        <taxon>Pseudonocardiales</taxon>
        <taxon>Pseudonocardiaceae</taxon>
        <taxon>Saccharopolyspora</taxon>
    </lineage>
</organism>
<sequence>MGDWFQTIVDVEVGAEDAEHFAAEVRDWLISAGIVLSERTDCVLGAQVGHPPGPAAGQALEDPSEDDGWQRLWTKGLDITVGRAVFDAGQGEVEAVTCPHCAKELRLVDACWQLIDEAWAPFREVLTDWPEGLDGVIACRFCERPVEPTAWLWADDHLALGQLGFTFWNWPSLKQDFVDEIGRRLGGHRTALLAGKL</sequence>
<comment type="caution">
    <text evidence="1">The sequence shown here is derived from an EMBL/GenBank/DDBJ whole genome shotgun (WGS) entry which is preliminary data.</text>
</comment>
<proteinExistence type="predicted"/>
<evidence type="ECO:0000313" key="1">
    <source>
        <dbReference type="EMBL" id="MEB3367529.1"/>
    </source>
</evidence>
<gene>
    <name evidence="1" type="ORF">R4I43_08925</name>
</gene>
<name>A0ABU6A816_9PSEU</name>
<dbReference type="Proteomes" id="UP001327093">
    <property type="component" value="Unassembled WGS sequence"/>
</dbReference>